<dbReference type="AlphaFoldDB" id="A0A8J6TGI5"/>
<keyword evidence="4" id="KW-0472">Membrane</keyword>
<evidence type="ECO:0000313" key="6">
    <source>
        <dbReference type="EMBL" id="MBC8360635.1"/>
    </source>
</evidence>
<dbReference type="InterPro" id="IPR036197">
    <property type="entry name" value="NarG-like_sf"/>
</dbReference>
<evidence type="ECO:0000256" key="1">
    <source>
        <dbReference type="ARBA" id="ARBA00022723"/>
    </source>
</evidence>
<evidence type="ECO:0000259" key="5">
    <source>
        <dbReference type="PROSITE" id="PS51379"/>
    </source>
</evidence>
<dbReference type="GO" id="GO:0051536">
    <property type="term" value="F:iron-sulfur cluster binding"/>
    <property type="evidence" value="ECO:0007669"/>
    <property type="project" value="UniProtKB-KW"/>
</dbReference>
<dbReference type="Pfam" id="PF13183">
    <property type="entry name" value="Fer4_8"/>
    <property type="match status" value="2"/>
</dbReference>
<keyword evidence="4" id="KW-0812">Transmembrane</keyword>
<keyword evidence="2" id="KW-0408">Iron</keyword>
<feature type="transmembrane region" description="Helical" evidence="4">
    <location>
        <begin position="123"/>
        <end position="145"/>
    </location>
</feature>
<dbReference type="PROSITE" id="PS00198">
    <property type="entry name" value="4FE4S_FER_1"/>
    <property type="match status" value="3"/>
</dbReference>
<gene>
    <name evidence="6" type="ORF">H8E23_04480</name>
</gene>
<name>A0A8J6TGI5_9BACT</name>
<dbReference type="PANTHER" id="PTHR43255:SF2">
    <property type="entry name" value="HETERODISULFIDE REDUCTASE RELATED PROTEIN"/>
    <property type="match status" value="1"/>
</dbReference>
<dbReference type="SUPFAM" id="SSF103501">
    <property type="entry name" value="Respiratory nitrate reductase 1 gamma chain"/>
    <property type="match status" value="2"/>
</dbReference>
<dbReference type="InterPro" id="IPR051460">
    <property type="entry name" value="HdrC_iron-sulfur_subunit"/>
</dbReference>
<dbReference type="EMBL" id="JACNJH010000099">
    <property type="protein sequence ID" value="MBC8360635.1"/>
    <property type="molecule type" value="Genomic_DNA"/>
</dbReference>
<dbReference type="GO" id="GO:0046872">
    <property type="term" value="F:metal ion binding"/>
    <property type="evidence" value="ECO:0007669"/>
    <property type="project" value="UniProtKB-KW"/>
</dbReference>
<dbReference type="InterPro" id="IPR009051">
    <property type="entry name" value="Helical_ferredxn"/>
</dbReference>
<dbReference type="SUPFAM" id="SSF46548">
    <property type="entry name" value="alpha-helical ferredoxin"/>
    <property type="match status" value="2"/>
</dbReference>
<evidence type="ECO:0000256" key="2">
    <source>
        <dbReference type="ARBA" id="ARBA00023004"/>
    </source>
</evidence>
<reference evidence="6 7" key="1">
    <citation type="submission" date="2020-08" db="EMBL/GenBank/DDBJ databases">
        <title>Bridging the membrane lipid divide: bacteria of the FCB group superphylum have the potential to synthesize archaeal ether lipids.</title>
        <authorList>
            <person name="Villanueva L."/>
            <person name="Von Meijenfeldt F.A.B."/>
            <person name="Westbye A.B."/>
            <person name="Yadav S."/>
            <person name="Hopmans E.C."/>
            <person name="Dutilh B.E."/>
            <person name="Sinninghe Damste J.S."/>
        </authorList>
    </citation>
    <scope>NUCLEOTIDE SEQUENCE [LARGE SCALE GENOMIC DNA]</scope>
    <source>
        <strain evidence="6">NIOZ-UU30</strain>
    </source>
</reference>
<dbReference type="Gene3D" id="1.20.950.20">
    <property type="entry name" value="Transmembrane di-heme cytochromes, Chain C"/>
    <property type="match status" value="2"/>
</dbReference>
<keyword evidence="3" id="KW-0411">Iron-sulfur</keyword>
<feature type="transmembrane region" description="Helical" evidence="4">
    <location>
        <begin position="45"/>
        <end position="72"/>
    </location>
</feature>
<proteinExistence type="predicted"/>
<comment type="caution">
    <text evidence="6">The sequence shown here is derived from an EMBL/GenBank/DDBJ whole genome shotgun (WGS) entry which is preliminary data.</text>
</comment>
<keyword evidence="1" id="KW-0479">Metal-binding</keyword>
<sequence length="589" mass="65638">MFFTVSLYVALAVFGLGLVYKTSTWFRYSIGIEAEKIPTSVRISAAIKGIAASVFSAKIATLIKVFVLDVILQIKILRQDFLRWLMHICIYIGFILLLLMHALDNFVSSALFTDYYSTINPFMFLRDLFGAMVILGVAIAVYRRFILKVPRLETNAMDYYAIIILAVIMISGVLLEGAKITSYTEFQIMMEDYAGLDDEAAIEALESYWAEYFGVVSPNVKAPFDEDVLSQGQEIHEESCMDCHSRPQWAFAGYAVAKISKPIALALDRAQSATILWYIHFLACFIGLAYLPLSKMFHIFASPLSLLANAVMQKGKSDPANIATRQIMELDACTHCCTCTLNCSAAVFFEHFPNTNILPSEKILSIKYLAAGKPLSADELRHIQEGVYLCTNCSRCTVACPAGINLQDLWFNVRESLLQKGYPEFFALSPLSFYRGLMKEDADKDTYQKPLDQAREAIADTCELMKIQDKILSLSGIDPGFKAGLSRSDQADTFLACFGCETCSTVCPVVASYDNPRAALGLLPHQIMHSCGLGLKDLALGSNMLWYCLTCYQCQERCPQGVSVTDILYELKNAAVEQVKERSNQEKPK</sequence>
<organism evidence="6 7">
    <name type="scientific">Candidatus Desulfatibia profunda</name>
    <dbReference type="NCBI Taxonomy" id="2841695"/>
    <lineage>
        <taxon>Bacteria</taxon>
        <taxon>Pseudomonadati</taxon>
        <taxon>Thermodesulfobacteriota</taxon>
        <taxon>Desulfobacteria</taxon>
        <taxon>Desulfobacterales</taxon>
        <taxon>Desulfobacterales incertae sedis</taxon>
        <taxon>Candidatus Desulfatibia</taxon>
    </lineage>
</organism>
<accession>A0A8J6TGI5</accession>
<dbReference type="InterPro" id="IPR017900">
    <property type="entry name" value="4Fe4S_Fe_S_CS"/>
</dbReference>
<keyword evidence="4" id="KW-1133">Transmembrane helix</keyword>
<feature type="transmembrane region" description="Helical" evidence="4">
    <location>
        <begin position="84"/>
        <end position="103"/>
    </location>
</feature>
<protein>
    <submittedName>
        <fullName evidence="6">4Fe-4S dicluster domain-containing protein</fullName>
    </submittedName>
</protein>
<dbReference type="GO" id="GO:0005886">
    <property type="term" value="C:plasma membrane"/>
    <property type="evidence" value="ECO:0007669"/>
    <property type="project" value="TreeGrafter"/>
</dbReference>
<feature type="domain" description="4Fe-4S ferredoxin-type" evidence="5">
    <location>
        <begin position="487"/>
        <end position="517"/>
    </location>
</feature>
<dbReference type="PROSITE" id="PS51379">
    <property type="entry name" value="4FE4S_FER_2"/>
    <property type="match status" value="1"/>
</dbReference>
<feature type="transmembrane region" description="Helical" evidence="4">
    <location>
        <begin position="157"/>
        <end position="175"/>
    </location>
</feature>
<evidence type="ECO:0000256" key="3">
    <source>
        <dbReference type="ARBA" id="ARBA00023014"/>
    </source>
</evidence>
<dbReference type="PANTHER" id="PTHR43255">
    <property type="entry name" value="IRON-SULFUR-BINDING OXIDOREDUCTASE FADF-RELATED-RELATED"/>
    <property type="match status" value="1"/>
</dbReference>
<dbReference type="InterPro" id="IPR017896">
    <property type="entry name" value="4Fe4S_Fe-S-bd"/>
</dbReference>
<evidence type="ECO:0000313" key="7">
    <source>
        <dbReference type="Proteomes" id="UP000603434"/>
    </source>
</evidence>
<dbReference type="Proteomes" id="UP000603434">
    <property type="component" value="Unassembled WGS sequence"/>
</dbReference>
<evidence type="ECO:0000256" key="4">
    <source>
        <dbReference type="SAM" id="Phobius"/>
    </source>
</evidence>
<dbReference type="Gene3D" id="1.10.1060.10">
    <property type="entry name" value="Alpha-helical ferredoxin"/>
    <property type="match status" value="2"/>
</dbReference>